<feature type="region of interest" description="Disordered" evidence="1">
    <location>
        <begin position="78"/>
        <end position="108"/>
    </location>
</feature>
<sequence length="144" mass="15564">MPHLVRSQSNSLSFHNVAFPRGDIGNEGHPPTALWDESALSAALHLPMLSCNKPTVCALHLNAWSSAVFLAAAKRGGGRDSELKRDGIEKGGGRTERRDDGCSLAPALPSVHRGRGEEKCFGWKEKSNCMGQKGERGGLWEEKS</sequence>
<evidence type="ECO:0000313" key="2">
    <source>
        <dbReference type="EMBL" id="KAK5891245.1"/>
    </source>
</evidence>
<reference evidence="2 3" key="1">
    <citation type="journal article" date="2023" name="Mol. Biol. Evol.">
        <title>Genomics of Secondarily Temperate Adaptation in the Only Non-Antarctic Icefish.</title>
        <authorList>
            <person name="Rivera-Colon A.G."/>
            <person name="Rayamajhi N."/>
            <person name="Minhas B.F."/>
            <person name="Madrigal G."/>
            <person name="Bilyk K.T."/>
            <person name="Yoon V."/>
            <person name="Hune M."/>
            <person name="Gregory S."/>
            <person name="Cheng C.H.C."/>
            <person name="Catchen J.M."/>
        </authorList>
    </citation>
    <scope>NUCLEOTIDE SEQUENCE [LARGE SCALE GENOMIC DNA]</scope>
    <source>
        <tissue evidence="2">White muscle</tissue>
    </source>
</reference>
<accession>A0AAN8BSV3</accession>
<dbReference type="EMBL" id="JAURVH010001536">
    <property type="protein sequence ID" value="KAK5891245.1"/>
    <property type="molecule type" value="Genomic_DNA"/>
</dbReference>
<feature type="compositionally biased region" description="Basic and acidic residues" evidence="1">
    <location>
        <begin position="78"/>
        <end position="101"/>
    </location>
</feature>
<dbReference type="Proteomes" id="UP001331515">
    <property type="component" value="Unassembled WGS sequence"/>
</dbReference>
<protein>
    <submittedName>
        <fullName evidence="2">Uncharacterized protein</fullName>
    </submittedName>
</protein>
<comment type="caution">
    <text evidence="2">The sequence shown here is derived from an EMBL/GenBank/DDBJ whole genome shotgun (WGS) entry which is preliminary data.</text>
</comment>
<gene>
    <name evidence="2" type="ORF">CgunFtcFv8_018519</name>
</gene>
<dbReference type="AlphaFoldDB" id="A0AAN8BSV3"/>
<proteinExistence type="predicted"/>
<organism evidence="2 3">
    <name type="scientific">Champsocephalus gunnari</name>
    <name type="common">Mackerel icefish</name>
    <dbReference type="NCBI Taxonomy" id="52237"/>
    <lineage>
        <taxon>Eukaryota</taxon>
        <taxon>Metazoa</taxon>
        <taxon>Chordata</taxon>
        <taxon>Craniata</taxon>
        <taxon>Vertebrata</taxon>
        <taxon>Euteleostomi</taxon>
        <taxon>Actinopterygii</taxon>
        <taxon>Neopterygii</taxon>
        <taxon>Teleostei</taxon>
        <taxon>Neoteleostei</taxon>
        <taxon>Acanthomorphata</taxon>
        <taxon>Eupercaria</taxon>
        <taxon>Perciformes</taxon>
        <taxon>Notothenioidei</taxon>
        <taxon>Channichthyidae</taxon>
        <taxon>Champsocephalus</taxon>
    </lineage>
</organism>
<evidence type="ECO:0000313" key="3">
    <source>
        <dbReference type="Proteomes" id="UP001331515"/>
    </source>
</evidence>
<evidence type="ECO:0000256" key="1">
    <source>
        <dbReference type="SAM" id="MobiDB-lite"/>
    </source>
</evidence>
<keyword evidence="3" id="KW-1185">Reference proteome</keyword>
<name>A0AAN8BSV3_CHAGU</name>